<name>A0AAV5TRR3_9BILA</name>
<reference evidence="1" key="1">
    <citation type="submission" date="2023-10" db="EMBL/GenBank/DDBJ databases">
        <title>Genome assembly of Pristionchus species.</title>
        <authorList>
            <person name="Yoshida K."/>
            <person name="Sommer R.J."/>
        </authorList>
    </citation>
    <scope>NUCLEOTIDE SEQUENCE</scope>
    <source>
        <strain evidence="1">RS0144</strain>
    </source>
</reference>
<dbReference type="EMBL" id="BTSX01000004">
    <property type="protein sequence ID" value="GMS96904.1"/>
    <property type="molecule type" value="Genomic_DNA"/>
</dbReference>
<evidence type="ECO:0008006" key="3">
    <source>
        <dbReference type="Google" id="ProtNLM"/>
    </source>
</evidence>
<proteinExistence type="predicted"/>
<sequence length="197" mass="23122">MLNSVARFLKGPTIHRLEIKNITVSDNSLWVCCKHFPCWRSDILKMLDSHEVRELSLEVRSYTASADPVQTLLKLATVLCSIRIKQRYIENIGTSNYLFGTRNVEWSRIILDIFSRKVDKLCIENDSFHEYLSRQGADMLIERLPWIGKKVWFETISQYSNNFVNKVSNDHVVRVRDFGDAGRHLRIKHVSRSEQYF</sequence>
<protein>
    <recommendedName>
        <fullName evidence="3">F-box domain-containing protein</fullName>
    </recommendedName>
</protein>
<accession>A0AAV5TRR3</accession>
<comment type="caution">
    <text evidence="1">The sequence shown here is derived from an EMBL/GenBank/DDBJ whole genome shotgun (WGS) entry which is preliminary data.</text>
</comment>
<dbReference type="AlphaFoldDB" id="A0AAV5TRR3"/>
<evidence type="ECO:0000313" key="1">
    <source>
        <dbReference type="EMBL" id="GMS96904.1"/>
    </source>
</evidence>
<evidence type="ECO:0000313" key="2">
    <source>
        <dbReference type="Proteomes" id="UP001432027"/>
    </source>
</evidence>
<keyword evidence="2" id="KW-1185">Reference proteome</keyword>
<gene>
    <name evidence="1" type="ORF">PENTCL1PPCAC_19079</name>
</gene>
<dbReference type="Proteomes" id="UP001432027">
    <property type="component" value="Unassembled WGS sequence"/>
</dbReference>
<organism evidence="1 2">
    <name type="scientific">Pristionchus entomophagus</name>
    <dbReference type="NCBI Taxonomy" id="358040"/>
    <lineage>
        <taxon>Eukaryota</taxon>
        <taxon>Metazoa</taxon>
        <taxon>Ecdysozoa</taxon>
        <taxon>Nematoda</taxon>
        <taxon>Chromadorea</taxon>
        <taxon>Rhabditida</taxon>
        <taxon>Rhabditina</taxon>
        <taxon>Diplogasteromorpha</taxon>
        <taxon>Diplogasteroidea</taxon>
        <taxon>Neodiplogasteridae</taxon>
        <taxon>Pristionchus</taxon>
    </lineage>
</organism>